<dbReference type="Pfam" id="PF00931">
    <property type="entry name" value="NB-ARC"/>
    <property type="match status" value="1"/>
</dbReference>
<dbReference type="SUPFAM" id="SSF48452">
    <property type="entry name" value="TPR-like"/>
    <property type="match status" value="1"/>
</dbReference>
<reference evidence="2 3" key="1">
    <citation type="journal article" date="2019" name="ACS Chem. Biol.">
        <title>Identification and Mobilization of a Cryptic Antibiotic Biosynthesis Gene Locus from a Human-Pathogenic Nocardia Isolate.</title>
        <authorList>
            <person name="Herisse M."/>
            <person name="Ishida K."/>
            <person name="Porter J.L."/>
            <person name="Howden B."/>
            <person name="Hertweck C."/>
            <person name="Stinear T.P."/>
            <person name="Pidot S.J."/>
        </authorList>
    </citation>
    <scope>NUCLEOTIDE SEQUENCE [LARGE SCALE GENOMIC DNA]</scope>
    <source>
        <strain evidence="2 3">AUSMDU00012715</strain>
    </source>
</reference>
<dbReference type="Gene3D" id="3.40.50.300">
    <property type="entry name" value="P-loop containing nucleotide triphosphate hydrolases"/>
    <property type="match status" value="1"/>
</dbReference>
<dbReference type="PANTHER" id="PTHR47691:SF3">
    <property type="entry name" value="HTH-TYPE TRANSCRIPTIONAL REGULATOR RV0890C-RELATED"/>
    <property type="match status" value="1"/>
</dbReference>
<evidence type="ECO:0000259" key="1">
    <source>
        <dbReference type="Pfam" id="PF00931"/>
    </source>
</evidence>
<name>A0A6G9Z896_9NOCA</name>
<protein>
    <recommendedName>
        <fullName evidence="1">NB-ARC domain-containing protein</fullName>
    </recommendedName>
</protein>
<evidence type="ECO:0000313" key="3">
    <source>
        <dbReference type="Proteomes" id="UP000500953"/>
    </source>
</evidence>
<dbReference type="AlphaFoldDB" id="A0A6G9Z896"/>
<dbReference type="Gene3D" id="1.25.40.10">
    <property type="entry name" value="Tetratricopeptide repeat domain"/>
    <property type="match status" value="2"/>
</dbReference>
<dbReference type="InterPro" id="IPR027417">
    <property type="entry name" value="P-loop_NTPase"/>
</dbReference>
<dbReference type="InterPro" id="IPR011990">
    <property type="entry name" value="TPR-like_helical_dom_sf"/>
</dbReference>
<dbReference type="PRINTS" id="PR00364">
    <property type="entry name" value="DISEASERSIST"/>
</dbReference>
<accession>A0A6G9Z896</accession>
<feature type="domain" description="NB-ARC" evidence="1">
    <location>
        <begin position="27"/>
        <end position="158"/>
    </location>
</feature>
<dbReference type="RefSeq" id="WP_167488959.1">
    <property type="nucleotide sequence ID" value="NZ_CP046173.1"/>
</dbReference>
<sequence length="673" mass="74686">MREPVVRDLLQRPPLFFVDRDCERNGLVEAVDAALAAGRPAVTVLTGMPGVGKTMLAVRSAGELRGGADRGFEVVLALAMGESGHAPTAHDALAILLNALGVKDVPPTLEGRQSVFREETADRRTLLLLDDVENAEQIQALLPGSAASVVIATSRRRSDGFEYYRYVVMPVEPFDLAAAQELLTDGMDPAVARAYDTSLRELAGMCGYLPYALDIARARLRRHYRDDVAAYVDALRATESQLTEFKLDDKEPLTVLFEEAYRRLPDHAGTLYRLLGLHRGRQFGEQVAIALAGPDHPVPPSEDLRILVDWCLLTELPGGRFEMHTLTAQHARGLLAELHPADVDRARRRMVESYLEFVVAREMVISDRVRFGPLFHAGIEPAYSDAGAYERAQADLELERANLRGIITLAEDVCLDDLAWQLCEAMITFYFQRDLFDDEFAVHRRGLAAAQRLGEPYPLLVMHNALGRAYFGKRMHDEALEQFRQAGTLAGRLRGPAALFGLAQAAIWEAFVHQRFGDYSPAVEALSTARMLVADPDFPADQREREERLLDMNGCTMIAAVGRTEEALADARRAVRYFTDGKEQHNYAKSIANLGRVLSVSGAQYADEAVEVLTRAVELEVECELPFWEADSSEVLGNLLLRLGRDEEGRYWLARAAELNDRLFNGDSGNHGV</sequence>
<dbReference type="SUPFAM" id="SSF52540">
    <property type="entry name" value="P-loop containing nucleoside triphosphate hydrolases"/>
    <property type="match status" value="1"/>
</dbReference>
<dbReference type="EMBL" id="CP046173">
    <property type="protein sequence ID" value="QIS21674.1"/>
    <property type="molecule type" value="Genomic_DNA"/>
</dbReference>
<proteinExistence type="predicted"/>
<dbReference type="Proteomes" id="UP000500953">
    <property type="component" value="Chromosome"/>
</dbReference>
<organism evidence="2 3">
    <name type="scientific">Nocardia terpenica</name>
    <dbReference type="NCBI Taxonomy" id="455432"/>
    <lineage>
        <taxon>Bacteria</taxon>
        <taxon>Bacillati</taxon>
        <taxon>Actinomycetota</taxon>
        <taxon>Actinomycetes</taxon>
        <taxon>Mycobacteriales</taxon>
        <taxon>Nocardiaceae</taxon>
        <taxon>Nocardia</taxon>
    </lineage>
</organism>
<dbReference type="InterPro" id="IPR002182">
    <property type="entry name" value="NB-ARC"/>
</dbReference>
<gene>
    <name evidence="2" type="ORF">F6W96_28380</name>
</gene>
<dbReference type="GO" id="GO:0043531">
    <property type="term" value="F:ADP binding"/>
    <property type="evidence" value="ECO:0007669"/>
    <property type="project" value="InterPro"/>
</dbReference>
<evidence type="ECO:0000313" key="2">
    <source>
        <dbReference type="EMBL" id="QIS21674.1"/>
    </source>
</evidence>
<dbReference type="PANTHER" id="PTHR47691">
    <property type="entry name" value="REGULATOR-RELATED"/>
    <property type="match status" value="1"/>
</dbReference>